<dbReference type="PANTHER" id="PTHR44688:SF16">
    <property type="entry name" value="DNA-BINDING TRANSCRIPTIONAL ACTIVATOR DEVR_DOSR"/>
    <property type="match status" value="1"/>
</dbReference>
<dbReference type="InterPro" id="IPR000792">
    <property type="entry name" value="Tscrpt_reg_LuxR_C"/>
</dbReference>
<dbReference type="Gene3D" id="1.25.40.10">
    <property type="entry name" value="Tetratricopeptide repeat domain"/>
    <property type="match status" value="1"/>
</dbReference>
<dbReference type="InterPro" id="IPR003593">
    <property type="entry name" value="AAA+_ATPase"/>
</dbReference>
<dbReference type="Proteomes" id="UP000648352">
    <property type="component" value="Unassembled WGS sequence"/>
</dbReference>
<dbReference type="SUPFAM" id="SSF48452">
    <property type="entry name" value="TPR-like"/>
    <property type="match status" value="1"/>
</dbReference>
<evidence type="ECO:0000256" key="3">
    <source>
        <dbReference type="ARBA" id="ARBA00023163"/>
    </source>
</evidence>
<dbReference type="InterPro" id="IPR041664">
    <property type="entry name" value="AAA_16"/>
</dbReference>
<dbReference type="PANTHER" id="PTHR44688">
    <property type="entry name" value="DNA-BINDING TRANSCRIPTIONAL ACTIVATOR DEVR_DOSR"/>
    <property type="match status" value="1"/>
</dbReference>
<organism evidence="5 6">
    <name type="scientific">Microbacterium pullorum</name>
    <dbReference type="NCBI Taxonomy" id="2762236"/>
    <lineage>
        <taxon>Bacteria</taxon>
        <taxon>Bacillati</taxon>
        <taxon>Actinomycetota</taxon>
        <taxon>Actinomycetes</taxon>
        <taxon>Micrococcales</taxon>
        <taxon>Microbacteriaceae</taxon>
        <taxon>Microbacterium</taxon>
    </lineage>
</organism>
<comment type="caution">
    <text evidence="5">The sequence shown here is derived from an EMBL/GenBank/DDBJ whole genome shotgun (WGS) entry which is preliminary data.</text>
</comment>
<dbReference type="InterPro" id="IPR036388">
    <property type="entry name" value="WH-like_DNA-bd_sf"/>
</dbReference>
<keyword evidence="1" id="KW-0805">Transcription regulation</keyword>
<dbReference type="SUPFAM" id="SSF52540">
    <property type="entry name" value="P-loop containing nucleoside triphosphate hydrolases"/>
    <property type="match status" value="1"/>
</dbReference>
<dbReference type="Gene3D" id="3.40.50.300">
    <property type="entry name" value="P-loop containing nucleotide triphosphate hydrolases"/>
    <property type="match status" value="1"/>
</dbReference>
<evidence type="ECO:0000256" key="2">
    <source>
        <dbReference type="ARBA" id="ARBA00023125"/>
    </source>
</evidence>
<reference evidence="5 6" key="1">
    <citation type="submission" date="2020-08" db="EMBL/GenBank/DDBJ databases">
        <title>A Genomic Blueprint of the Chicken Gut Microbiome.</title>
        <authorList>
            <person name="Gilroy R."/>
            <person name="Ravi A."/>
            <person name="Getino M."/>
            <person name="Pursley I."/>
            <person name="Horton D.L."/>
            <person name="Alikhan N.-F."/>
            <person name="Baker D."/>
            <person name="Gharbi K."/>
            <person name="Hall N."/>
            <person name="Watson M."/>
            <person name="Adriaenssens E.M."/>
            <person name="Foster-Nyarko E."/>
            <person name="Jarju S."/>
            <person name="Secka A."/>
            <person name="Antonio M."/>
            <person name="Oren A."/>
            <person name="Chaudhuri R."/>
            <person name="La Ragione R.M."/>
            <person name="Hildebrand F."/>
            <person name="Pallen M.J."/>
        </authorList>
    </citation>
    <scope>NUCLEOTIDE SEQUENCE [LARGE SCALE GENOMIC DNA]</scope>
    <source>
        <strain evidence="5 6">Sa4CUA7</strain>
    </source>
</reference>
<dbReference type="SMART" id="SM00382">
    <property type="entry name" value="AAA"/>
    <property type="match status" value="1"/>
</dbReference>
<protein>
    <submittedName>
        <fullName evidence="5">AAA family ATPase</fullName>
    </submittedName>
</protein>
<dbReference type="CDD" id="cd06170">
    <property type="entry name" value="LuxR_C_like"/>
    <property type="match status" value="1"/>
</dbReference>
<dbReference type="PROSITE" id="PS50043">
    <property type="entry name" value="HTH_LUXR_2"/>
    <property type="match status" value="1"/>
</dbReference>
<accession>A0ABR8S0X1</accession>
<gene>
    <name evidence="5" type="ORF">H9651_05750</name>
</gene>
<proteinExistence type="predicted"/>
<evidence type="ECO:0000259" key="4">
    <source>
        <dbReference type="PROSITE" id="PS50043"/>
    </source>
</evidence>
<dbReference type="Pfam" id="PF25873">
    <property type="entry name" value="WHD_MalT"/>
    <property type="match status" value="1"/>
</dbReference>
<keyword evidence="6" id="KW-1185">Reference proteome</keyword>
<feature type="domain" description="HTH luxR-type" evidence="4">
    <location>
        <begin position="765"/>
        <end position="830"/>
    </location>
</feature>
<dbReference type="RefSeq" id="WP_191718249.1">
    <property type="nucleotide sequence ID" value="NZ_JACSQP010000003.1"/>
</dbReference>
<dbReference type="SUPFAM" id="SSF46894">
    <property type="entry name" value="C-terminal effector domain of the bipartite response regulators"/>
    <property type="match status" value="1"/>
</dbReference>
<dbReference type="EMBL" id="JACSQP010000003">
    <property type="protein sequence ID" value="MBD7957133.1"/>
    <property type="molecule type" value="Genomic_DNA"/>
</dbReference>
<sequence>MDTGASAPLTLIVASAGSGKTVLLTQWAASIHDAGVVWLDMSSADDDAVVFARRLLTELAAADAALAEIDAPLDHAGGGLGAALLEALSAAFAEISRPLVVIFDDLHQVGNSELVTDLWRLVDMLPQGVHFVFSSRVDLKLGWSRHRLEHGLVELRQADLAFDSDTTARVLEQISRMPVDTATAAAVVSRTEGWAAGVQLTGLSLRFRTRGGDVVDALAGSDRLAIDYLSEEVLDALEPARARALLELSVLPELSAGLVETVAGVHDGAAFLAALECESLFVVPVPGTLDRYHFHPLFRDLLRYRLREADAAAEERLLVTAAQWHLAHGDTNAAIESLLAARRWEEAMGHIVTRGREVYERGTTATVARWLSLVPDGIRAMHPDANVLFGMLQGMSGRVALGEDVLRASLDDPDISAGLVLTIRAFLSAGVQFRPHPEVYLEEGRRFFAEAGRHRDAVMPHLLHLTSLPLLEAVAAVSSGRALFLQGDLVGADLALCQALDLEGAHYGPYRVHTLGSLALCRAWSGRLRSATALADEGLELARELNLLLHPCAADAYLARALVAIQRGEPDAGAVALHEGYARAAANRRAQLMWVAHALSRLVDPQSVDSLIAAPTGIAPPLVEDMLVAITRRAAREAGHPTRPTRGLTWSSGVFEDIAGHLADGDVEAARTRLETAVIRDESAPATAVELSLLTAWLESRQSRAASAREHLEHAIEVAAAESLIHPFVRAGAHVIDLIEALPGVPRGFRLRILTLSRALGQGSREGLLEPLTPRELDLLAYLPSRLTNAELAALCFVSVNTVKTHIAHIYRKLDAAGRDAAIARARELGLLVAPDIAHRG</sequence>
<dbReference type="InterPro" id="IPR011990">
    <property type="entry name" value="TPR-like_helical_dom_sf"/>
</dbReference>
<dbReference type="Pfam" id="PF00196">
    <property type="entry name" value="GerE"/>
    <property type="match status" value="1"/>
</dbReference>
<evidence type="ECO:0000313" key="6">
    <source>
        <dbReference type="Proteomes" id="UP000648352"/>
    </source>
</evidence>
<dbReference type="InterPro" id="IPR027417">
    <property type="entry name" value="P-loop_NTPase"/>
</dbReference>
<dbReference type="InterPro" id="IPR059106">
    <property type="entry name" value="WHD_MalT"/>
</dbReference>
<keyword evidence="2" id="KW-0238">DNA-binding</keyword>
<dbReference type="Pfam" id="PF13191">
    <property type="entry name" value="AAA_16"/>
    <property type="match status" value="1"/>
</dbReference>
<dbReference type="Gene3D" id="1.10.10.10">
    <property type="entry name" value="Winged helix-like DNA-binding domain superfamily/Winged helix DNA-binding domain"/>
    <property type="match status" value="1"/>
</dbReference>
<evidence type="ECO:0000256" key="1">
    <source>
        <dbReference type="ARBA" id="ARBA00023015"/>
    </source>
</evidence>
<keyword evidence="3" id="KW-0804">Transcription</keyword>
<dbReference type="InterPro" id="IPR016032">
    <property type="entry name" value="Sig_transdc_resp-reg_C-effctor"/>
</dbReference>
<evidence type="ECO:0000313" key="5">
    <source>
        <dbReference type="EMBL" id="MBD7957133.1"/>
    </source>
</evidence>
<name>A0ABR8S0X1_9MICO</name>
<dbReference type="SMART" id="SM00421">
    <property type="entry name" value="HTH_LUXR"/>
    <property type="match status" value="1"/>
</dbReference>